<sequence>MPQESEARRAQRTRQMKQKARQPVRVQRRTGVPTKTKVPTIKAGIPKGLAAAARKQKPRQSPYLSYIRALHGRLNPSLLKRRPSKLRKP</sequence>
<organism evidence="2">
    <name type="scientific">marine sediment metagenome</name>
    <dbReference type="NCBI Taxonomy" id="412755"/>
    <lineage>
        <taxon>unclassified sequences</taxon>
        <taxon>metagenomes</taxon>
        <taxon>ecological metagenomes</taxon>
    </lineage>
</organism>
<feature type="compositionally biased region" description="Basic residues" evidence="1">
    <location>
        <begin position="10"/>
        <end position="28"/>
    </location>
</feature>
<reference evidence="2" key="1">
    <citation type="journal article" date="2015" name="Nature">
        <title>Complex archaea that bridge the gap between prokaryotes and eukaryotes.</title>
        <authorList>
            <person name="Spang A."/>
            <person name="Saw J.H."/>
            <person name="Jorgensen S.L."/>
            <person name="Zaremba-Niedzwiedzka K."/>
            <person name="Martijn J."/>
            <person name="Lind A.E."/>
            <person name="van Eijk R."/>
            <person name="Schleper C."/>
            <person name="Guy L."/>
            <person name="Ettema T.J."/>
        </authorList>
    </citation>
    <scope>NUCLEOTIDE SEQUENCE</scope>
</reference>
<dbReference type="EMBL" id="LAZR01055425">
    <property type="protein sequence ID" value="KKK76392.1"/>
    <property type="molecule type" value="Genomic_DNA"/>
</dbReference>
<feature type="region of interest" description="Disordered" evidence="1">
    <location>
        <begin position="1"/>
        <end position="39"/>
    </location>
</feature>
<accession>A0A0F8Y4S1</accession>
<evidence type="ECO:0000256" key="1">
    <source>
        <dbReference type="SAM" id="MobiDB-lite"/>
    </source>
</evidence>
<proteinExistence type="predicted"/>
<gene>
    <name evidence="2" type="ORF">LCGC14_2864120</name>
</gene>
<dbReference type="AlphaFoldDB" id="A0A0F8Y4S1"/>
<comment type="caution">
    <text evidence="2">The sequence shown here is derived from an EMBL/GenBank/DDBJ whole genome shotgun (WGS) entry which is preliminary data.</text>
</comment>
<evidence type="ECO:0000313" key="2">
    <source>
        <dbReference type="EMBL" id="KKK76392.1"/>
    </source>
</evidence>
<name>A0A0F8Y4S1_9ZZZZ</name>
<protein>
    <submittedName>
        <fullName evidence="2">Uncharacterized protein</fullName>
    </submittedName>
</protein>